<feature type="coiled-coil region" evidence="1">
    <location>
        <begin position="118"/>
        <end position="152"/>
    </location>
</feature>
<sequence>MDKRQKIAHTVIRTAMLSAALGGNTKGLGKILAKAEDTSTGAHLALQVEAASESDTEFLDRLMQTQDKIVSLVSEYSATWSMEAEARFSEAIAAYNTDLSAYNTRLAVFNADKQNYEALKTLADRDALEAIIEMLEQEYKALNMAYDILLSDYKALLWTQEQRDNFFGSDGDITAWILAEMGYNYEGNQLYKVNYTYNPSEWRRVFSVPEGHAWSTKEFADIFDMSISPQGIEGALPIPSFCAYLGSHHFSGEGEMNTGIGYLLDVNPFDNNFAAQGGRDMTPEQYKRIVSAYNYLVDAYGQLDGEYRVITQVITWMLLDEQFNFNSIMEGDGGTLEVLEQNGHDPVYGGLTAREKIVIEDVLVAVNNGYQGLGQIYAFLYLVGINEDGTTLSDPIQAQPQIVPIYTVDVPNVTEFLAPDLATMDISLLEDEVDPPVKEKEKEEEKVKPETPPVEQDKKDEPKVAPKAPKVKIEEEVSPELPTDLLTSEEEKKVEALPTVSEVLEETTDLPDTGEKDPLTITGALGLTALMLALYRMKKKDKHTL</sequence>
<dbReference type="PATRIC" id="fig|1231377.3.peg.1161"/>
<feature type="region of interest" description="Disordered" evidence="2">
    <location>
        <begin position="432"/>
        <end position="518"/>
    </location>
</feature>
<feature type="compositionally biased region" description="Basic and acidic residues" evidence="2">
    <location>
        <begin position="435"/>
        <end position="464"/>
    </location>
</feature>
<evidence type="ECO:0000256" key="2">
    <source>
        <dbReference type="SAM" id="MobiDB-lite"/>
    </source>
</evidence>
<evidence type="ECO:0000256" key="1">
    <source>
        <dbReference type="SAM" id="Coils"/>
    </source>
</evidence>
<comment type="caution">
    <text evidence="3">The sequence shown here is derived from an EMBL/GenBank/DDBJ whole genome shotgun (WGS) entry which is preliminary data.</text>
</comment>
<name>K2PMX4_9LACT</name>
<evidence type="ECO:0000313" key="4">
    <source>
        <dbReference type="Proteomes" id="UP000006787"/>
    </source>
</evidence>
<reference evidence="3 4" key="1">
    <citation type="journal article" date="2012" name="J. Bacteriol.">
        <title>Genome Sequence of the Bacteriocin-Producing Strain Lactococcus garvieae DCC43.</title>
        <authorList>
            <person name="Gabrielsen C."/>
            <person name="Brede D.A."/>
            <person name="Hernandez P.E."/>
            <person name="Nes I.F."/>
            <person name="Diep D.B."/>
        </authorList>
    </citation>
    <scope>NUCLEOTIDE SEQUENCE [LARGE SCALE GENOMIC DNA]</scope>
    <source>
        <strain evidence="3 4">DCC43</strain>
    </source>
</reference>
<gene>
    <name evidence="3" type="ORF">C426_1161</name>
</gene>
<protein>
    <submittedName>
        <fullName evidence="3">Uncharacterized protein</fullName>
    </submittedName>
</protein>
<organism evidence="3 4">
    <name type="scientific">Lactococcus garvieae DCC43</name>
    <dbReference type="NCBI Taxonomy" id="1231377"/>
    <lineage>
        <taxon>Bacteria</taxon>
        <taxon>Bacillati</taxon>
        <taxon>Bacillota</taxon>
        <taxon>Bacilli</taxon>
        <taxon>Lactobacillales</taxon>
        <taxon>Streptococcaceae</taxon>
        <taxon>Lactococcus</taxon>
    </lineage>
</organism>
<evidence type="ECO:0000313" key="3">
    <source>
        <dbReference type="EMBL" id="EKF51574.1"/>
    </source>
</evidence>
<accession>K2PMX4</accession>
<dbReference type="RefSeq" id="WP_003135659.1">
    <property type="nucleotide sequence ID" value="NZ_AMQS01000013.1"/>
</dbReference>
<dbReference type="AlphaFoldDB" id="K2PMX4"/>
<dbReference type="Proteomes" id="UP000006787">
    <property type="component" value="Unassembled WGS sequence"/>
</dbReference>
<keyword evidence="1" id="KW-0175">Coiled coil</keyword>
<proteinExistence type="predicted"/>
<dbReference type="EMBL" id="AMQS01000013">
    <property type="protein sequence ID" value="EKF51574.1"/>
    <property type="molecule type" value="Genomic_DNA"/>
</dbReference>